<reference evidence="1" key="2">
    <citation type="submission" date="2023-05" db="EMBL/GenBank/DDBJ databases">
        <authorList>
            <consortium name="Lawrence Berkeley National Laboratory"/>
            <person name="Steindorff A."/>
            <person name="Hensen N."/>
            <person name="Bonometti L."/>
            <person name="Westerberg I."/>
            <person name="Brannstrom I.O."/>
            <person name="Guillou S."/>
            <person name="Cros-Aarteil S."/>
            <person name="Calhoun S."/>
            <person name="Haridas S."/>
            <person name="Kuo A."/>
            <person name="Mondo S."/>
            <person name="Pangilinan J."/>
            <person name="Riley R."/>
            <person name="Labutti K."/>
            <person name="Andreopoulos B."/>
            <person name="Lipzen A."/>
            <person name="Chen C."/>
            <person name="Yanf M."/>
            <person name="Daum C."/>
            <person name="Ng V."/>
            <person name="Clum A."/>
            <person name="Ohm R."/>
            <person name="Martin F."/>
            <person name="Silar P."/>
            <person name="Natvig D."/>
            <person name="Lalanne C."/>
            <person name="Gautier V."/>
            <person name="Ament-Velasquez S.L."/>
            <person name="Kruys A."/>
            <person name="Hutchinson M.I."/>
            <person name="Powell A.J."/>
            <person name="Barry K."/>
            <person name="Miller A.N."/>
            <person name="Grigoriev I.V."/>
            <person name="Debuchy R."/>
            <person name="Gladieux P."/>
            <person name="Thoren M.H."/>
            <person name="Johannesson H."/>
        </authorList>
    </citation>
    <scope>NUCLEOTIDE SEQUENCE</scope>
    <source>
        <strain evidence="1">CBS 892.96</strain>
    </source>
</reference>
<proteinExistence type="predicted"/>
<reference evidence="1" key="1">
    <citation type="journal article" date="2023" name="Mol. Phylogenet. Evol.">
        <title>Genome-scale phylogeny and comparative genomics of the fungal order Sordariales.</title>
        <authorList>
            <person name="Hensen N."/>
            <person name="Bonometti L."/>
            <person name="Westerberg I."/>
            <person name="Brannstrom I.O."/>
            <person name="Guillou S."/>
            <person name="Cros-Aarteil S."/>
            <person name="Calhoun S."/>
            <person name="Haridas S."/>
            <person name="Kuo A."/>
            <person name="Mondo S."/>
            <person name="Pangilinan J."/>
            <person name="Riley R."/>
            <person name="LaButti K."/>
            <person name="Andreopoulos B."/>
            <person name="Lipzen A."/>
            <person name="Chen C."/>
            <person name="Yan M."/>
            <person name="Daum C."/>
            <person name="Ng V."/>
            <person name="Clum A."/>
            <person name="Steindorff A."/>
            <person name="Ohm R.A."/>
            <person name="Martin F."/>
            <person name="Silar P."/>
            <person name="Natvig D.O."/>
            <person name="Lalanne C."/>
            <person name="Gautier V."/>
            <person name="Ament-Velasquez S.L."/>
            <person name="Kruys A."/>
            <person name="Hutchinson M.I."/>
            <person name="Powell A.J."/>
            <person name="Barry K."/>
            <person name="Miller A.N."/>
            <person name="Grigoriev I.V."/>
            <person name="Debuchy R."/>
            <person name="Gladieux P."/>
            <person name="Hiltunen Thoren M."/>
            <person name="Johannesson H."/>
        </authorList>
    </citation>
    <scope>NUCLEOTIDE SEQUENCE</scope>
    <source>
        <strain evidence="1">CBS 892.96</strain>
    </source>
</reference>
<evidence type="ECO:0000313" key="2">
    <source>
        <dbReference type="Proteomes" id="UP001302321"/>
    </source>
</evidence>
<comment type="caution">
    <text evidence="1">The sequence shown here is derived from an EMBL/GenBank/DDBJ whole genome shotgun (WGS) entry which is preliminary data.</text>
</comment>
<protein>
    <submittedName>
        <fullName evidence="1">Uncharacterized protein</fullName>
    </submittedName>
</protein>
<dbReference type="AlphaFoldDB" id="A0AAN6WGR3"/>
<organism evidence="1 2">
    <name type="scientific">Triangularia setosa</name>
    <dbReference type="NCBI Taxonomy" id="2587417"/>
    <lineage>
        <taxon>Eukaryota</taxon>
        <taxon>Fungi</taxon>
        <taxon>Dikarya</taxon>
        <taxon>Ascomycota</taxon>
        <taxon>Pezizomycotina</taxon>
        <taxon>Sordariomycetes</taxon>
        <taxon>Sordariomycetidae</taxon>
        <taxon>Sordariales</taxon>
        <taxon>Podosporaceae</taxon>
        <taxon>Triangularia</taxon>
    </lineage>
</organism>
<dbReference type="EMBL" id="MU866092">
    <property type="protein sequence ID" value="KAK4180916.1"/>
    <property type="molecule type" value="Genomic_DNA"/>
</dbReference>
<accession>A0AAN6WGR3</accession>
<sequence>MRVSESMPNLLVAPRHHFSLLEPYSDADWDELMISLLPRSPGTHRVNTLTATSTWSPDTLKQIQQWLKTCASSHNQCANRGQPNSLLRRLMDVWSAADVKPDGFD</sequence>
<evidence type="ECO:0000313" key="1">
    <source>
        <dbReference type="EMBL" id="KAK4180916.1"/>
    </source>
</evidence>
<name>A0AAN6WGR3_9PEZI</name>
<gene>
    <name evidence="1" type="ORF">QBC36DRAFT_306766</name>
</gene>
<keyword evidence="2" id="KW-1185">Reference proteome</keyword>
<dbReference type="Proteomes" id="UP001302321">
    <property type="component" value="Unassembled WGS sequence"/>
</dbReference>